<comment type="subcellular location">
    <subcellularLocation>
        <location evidence="1">Cell membrane</location>
        <topology evidence="1">Multi-pass membrane protein</topology>
    </subcellularLocation>
</comment>
<feature type="transmembrane region" description="Helical" evidence="8">
    <location>
        <begin position="139"/>
        <end position="159"/>
    </location>
</feature>
<comment type="similarity">
    <text evidence="7">Belongs to the glycosyltransferase 87 family.</text>
</comment>
<dbReference type="AlphaFoldDB" id="A0A9X3D2N8"/>
<sequence length="457" mass="48761">MTVLSEADARLHRWVPSVPIRSVIAVAFATSVTLQIVGVPFTSSFGTRTRIDLDVYRLGAQIWQQGQSLYADGSMPFTSDGIWLPFTYPPFAAIGFVPLGLLGLGLAGLLMSILTAALVVICGHIVLGVLSVGNTANRWWIALMVGGVAVWSNPLWMTLGFGQINIVLMTLIIVDVFVVGRGRARAAGPLQGVLTGVAAAVKLTPLVFIAVFLIARSWRPAIVAGVTFVGAGVLAWIWLPADSLTYWTHTLFHTTRIGDPAGRINQNINAMWIRLVPHAEMTEQLLWVASSVVVTGLAVVAARACRPVSAFRALRAPGTPAPDASSAPGSAGVAPVLVTCVVATWGLLVSPTSWAHHWVWAIPTILVATVVAARSTDRRVQVAHMSVAASGVVIFALGPFQFLSPAVRQWSVVDHLIGNAYTLWGLGFLVVVWLLPPQWTERRTAMPRTEMAGTGAA</sequence>
<evidence type="ECO:0000313" key="10">
    <source>
        <dbReference type="Proteomes" id="UP001143347"/>
    </source>
</evidence>
<protein>
    <submittedName>
        <fullName evidence="9">Glycosyltransferase 87 family protein</fullName>
    </submittedName>
</protein>
<dbReference type="RefSeq" id="WP_266060970.1">
    <property type="nucleotide sequence ID" value="NZ_JAPKFM010000005.1"/>
</dbReference>
<feature type="transmembrane region" description="Helical" evidence="8">
    <location>
        <begin position="82"/>
        <end position="102"/>
    </location>
</feature>
<evidence type="ECO:0000313" key="9">
    <source>
        <dbReference type="EMBL" id="MCX2963858.1"/>
    </source>
</evidence>
<gene>
    <name evidence="9" type="ORF">OSB52_07090</name>
</gene>
<evidence type="ECO:0000256" key="2">
    <source>
        <dbReference type="ARBA" id="ARBA00022475"/>
    </source>
</evidence>
<evidence type="ECO:0000256" key="5">
    <source>
        <dbReference type="ARBA" id="ARBA00022989"/>
    </source>
</evidence>
<dbReference type="EMBL" id="JAPKFM010000005">
    <property type="protein sequence ID" value="MCX2963858.1"/>
    <property type="molecule type" value="Genomic_DNA"/>
</dbReference>
<feature type="transmembrane region" description="Helical" evidence="8">
    <location>
        <begin position="385"/>
        <end position="404"/>
    </location>
</feature>
<evidence type="ECO:0000256" key="7">
    <source>
        <dbReference type="ARBA" id="ARBA00024033"/>
    </source>
</evidence>
<evidence type="ECO:0000256" key="3">
    <source>
        <dbReference type="ARBA" id="ARBA00022679"/>
    </source>
</evidence>
<feature type="transmembrane region" description="Helical" evidence="8">
    <location>
        <begin position="416"/>
        <end position="436"/>
    </location>
</feature>
<organism evidence="9 10">
    <name type="scientific">Gordonia aquimaris</name>
    <dbReference type="NCBI Taxonomy" id="2984863"/>
    <lineage>
        <taxon>Bacteria</taxon>
        <taxon>Bacillati</taxon>
        <taxon>Actinomycetota</taxon>
        <taxon>Actinomycetes</taxon>
        <taxon>Mycobacteriales</taxon>
        <taxon>Gordoniaceae</taxon>
        <taxon>Gordonia</taxon>
    </lineage>
</organism>
<dbReference type="GO" id="GO:0005886">
    <property type="term" value="C:plasma membrane"/>
    <property type="evidence" value="ECO:0007669"/>
    <property type="project" value="UniProtKB-SubCell"/>
</dbReference>
<evidence type="ECO:0000256" key="1">
    <source>
        <dbReference type="ARBA" id="ARBA00004651"/>
    </source>
</evidence>
<accession>A0A9X3D2N8</accession>
<dbReference type="InterPro" id="IPR018584">
    <property type="entry name" value="GT87"/>
</dbReference>
<proteinExistence type="inferred from homology"/>
<feature type="transmembrane region" description="Helical" evidence="8">
    <location>
        <begin position="354"/>
        <end position="373"/>
    </location>
</feature>
<keyword evidence="3" id="KW-0808">Transferase</keyword>
<feature type="transmembrane region" description="Helical" evidence="8">
    <location>
        <begin position="221"/>
        <end position="239"/>
    </location>
</feature>
<name>A0A9X3D2N8_9ACTN</name>
<keyword evidence="5 8" id="KW-1133">Transmembrane helix</keyword>
<reference evidence="9" key="1">
    <citation type="submission" date="2022-10" db="EMBL/GenBank/DDBJ databases">
        <title>WGS of marine actinomycetes from Thailand.</title>
        <authorList>
            <person name="Thawai C."/>
        </authorList>
    </citation>
    <scope>NUCLEOTIDE SEQUENCE</scope>
    <source>
        <strain evidence="9">SW21</strain>
    </source>
</reference>
<feature type="transmembrane region" description="Helical" evidence="8">
    <location>
        <begin position="190"/>
        <end position="214"/>
    </location>
</feature>
<evidence type="ECO:0000256" key="8">
    <source>
        <dbReference type="SAM" id="Phobius"/>
    </source>
</evidence>
<keyword evidence="6 8" id="KW-0472">Membrane</keyword>
<feature type="transmembrane region" description="Helical" evidence="8">
    <location>
        <begin position="166"/>
        <end position="184"/>
    </location>
</feature>
<feature type="transmembrane region" description="Helical" evidence="8">
    <location>
        <begin position="20"/>
        <end position="41"/>
    </location>
</feature>
<dbReference type="GO" id="GO:0016758">
    <property type="term" value="F:hexosyltransferase activity"/>
    <property type="evidence" value="ECO:0007669"/>
    <property type="project" value="InterPro"/>
</dbReference>
<evidence type="ECO:0000256" key="4">
    <source>
        <dbReference type="ARBA" id="ARBA00022692"/>
    </source>
</evidence>
<dbReference type="Pfam" id="PF09594">
    <property type="entry name" value="GT87"/>
    <property type="match status" value="1"/>
</dbReference>
<keyword evidence="10" id="KW-1185">Reference proteome</keyword>
<keyword evidence="4 8" id="KW-0812">Transmembrane</keyword>
<dbReference type="Proteomes" id="UP001143347">
    <property type="component" value="Unassembled WGS sequence"/>
</dbReference>
<feature type="transmembrane region" description="Helical" evidence="8">
    <location>
        <begin position="109"/>
        <end position="133"/>
    </location>
</feature>
<keyword evidence="2" id="KW-1003">Cell membrane</keyword>
<feature type="transmembrane region" description="Helical" evidence="8">
    <location>
        <begin position="285"/>
        <end position="305"/>
    </location>
</feature>
<evidence type="ECO:0000256" key="6">
    <source>
        <dbReference type="ARBA" id="ARBA00023136"/>
    </source>
</evidence>
<comment type="caution">
    <text evidence="9">The sequence shown here is derived from an EMBL/GenBank/DDBJ whole genome shotgun (WGS) entry which is preliminary data.</text>
</comment>
<feature type="transmembrane region" description="Helical" evidence="8">
    <location>
        <begin position="326"/>
        <end position="348"/>
    </location>
</feature>